<reference evidence="3" key="1">
    <citation type="journal article" date="2015" name="PeerJ">
        <title>First genomic representation of candidate bacterial phylum KSB3 points to enhanced environmental sensing as a trigger of wastewater bulking.</title>
        <authorList>
            <person name="Sekiguchi Y."/>
            <person name="Ohashi A."/>
            <person name="Parks D.H."/>
            <person name="Yamauchi T."/>
            <person name="Tyson G.W."/>
            <person name="Hugenholtz P."/>
        </authorList>
    </citation>
    <scope>NUCLEOTIDE SEQUENCE [LARGE SCALE GENOMIC DNA]</scope>
</reference>
<dbReference type="HOGENOM" id="CLU_045683_1_2_0"/>
<name>A0A081BVM4_VECG1</name>
<accession>A0A081BVM4</accession>
<gene>
    <name evidence="3" type="ORF">U27_03341</name>
</gene>
<dbReference type="PROSITE" id="PS51257">
    <property type="entry name" value="PROKAR_LIPOPROTEIN"/>
    <property type="match status" value="1"/>
</dbReference>
<dbReference type="PIRSF" id="PIRSF017082">
    <property type="entry name" value="YflP"/>
    <property type="match status" value="1"/>
</dbReference>
<dbReference type="EMBL" id="DF820464">
    <property type="protein sequence ID" value="GAK56379.1"/>
    <property type="molecule type" value="Genomic_DNA"/>
</dbReference>
<keyword evidence="4" id="KW-1185">Reference proteome</keyword>
<dbReference type="Gene3D" id="3.40.190.10">
    <property type="entry name" value="Periplasmic binding protein-like II"/>
    <property type="match status" value="1"/>
</dbReference>
<evidence type="ECO:0000313" key="4">
    <source>
        <dbReference type="Proteomes" id="UP000030661"/>
    </source>
</evidence>
<evidence type="ECO:0000256" key="2">
    <source>
        <dbReference type="SAM" id="SignalP"/>
    </source>
</evidence>
<organism evidence="3">
    <name type="scientific">Vecturithrix granuli</name>
    <dbReference type="NCBI Taxonomy" id="1499967"/>
    <lineage>
        <taxon>Bacteria</taxon>
        <taxon>Candidatus Moduliflexota</taxon>
        <taxon>Candidatus Vecturitrichia</taxon>
        <taxon>Candidatus Vecturitrichales</taxon>
        <taxon>Candidatus Vecturitrichaceae</taxon>
        <taxon>Candidatus Vecturithrix</taxon>
    </lineage>
</organism>
<dbReference type="Proteomes" id="UP000030661">
    <property type="component" value="Unassembled WGS sequence"/>
</dbReference>
<dbReference type="CDD" id="cd07012">
    <property type="entry name" value="PBP2_Bug_TTT"/>
    <property type="match status" value="1"/>
</dbReference>
<dbReference type="InterPro" id="IPR005064">
    <property type="entry name" value="BUG"/>
</dbReference>
<dbReference type="AlphaFoldDB" id="A0A081BVM4"/>
<sequence length="333" mass="36135">MKKSLCFMLTGIMVFGCVMSVLAADFPTKDVQGYIMWGAGGATDNVARAVTPLVEAYLGKKIILVNKTGGTGAIATQYVYSRPSDGYTLLYGAENPQVYRILELSDLDYKDFYPVNILGRGVGVIVANNDMPWNSFKDLVEDAQQRPGKIKMGSTGPGGLPYTVGAMTQAVTGFDVISVPFDGEGPGITAMQGGHVDFMPAGLTAVREHIRAGRVKALCVVADEPIEGLEDIPLITQDFPEFKQYLPWGPFYGIWCKRDVPDAAKQVLVEAFQKGAAEAQFQEFLKDFGAVPMNISGEEADAFLKKWQSVTNWMYEYAGAAKVSPETLGIPKP</sequence>
<keyword evidence="2" id="KW-0732">Signal</keyword>
<proteinExistence type="inferred from homology"/>
<dbReference type="PANTHER" id="PTHR42928">
    <property type="entry name" value="TRICARBOXYLATE-BINDING PROTEIN"/>
    <property type="match status" value="1"/>
</dbReference>
<dbReference type="Pfam" id="PF03401">
    <property type="entry name" value="TctC"/>
    <property type="match status" value="1"/>
</dbReference>
<dbReference type="PANTHER" id="PTHR42928:SF5">
    <property type="entry name" value="BLR1237 PROTEIN"/>
    <property type="match status" value="1"/>
</dbReference>
<dbReference type="eggNOG" id="COG3181">
    <property type="taxonomic scope" value="Bacteria"/>
</dbReference>
<dbReference type="STRING" id="1499967.U27_03341"/>
<feature type="signal peptide" evidence="2">
    <location>
        <begin position="1"/>
        <end position="23"/>
    </location>
</feature>
<protein>
    <submittedName>
        <fullName evidence="3">Exported protein, putative</fullName>
    </submittedName>
</protein>
<dbReference type="Gene3D" id="3.40.190.150">
    <property type="entry name" value="Bordetella uptake gene, domain 1"/>
    <property type="match status" value="1"/>
</dbReference>
<comment type="similarity">
    <text evidence="1">Belongs to the UPF0065 (bug) family.</text>
</comment>
<feature type="chain" id="PRO_5001755455" evidence="2">
    <location>
        <begin position="24"/>
        <end position="333"/>
    </location>
</feature>
<evidence type="ECO:0000256" key="1">
    <source>
        <dbReference type="ARBA" id="ARBA00006987"/>
    </source>
</evidence>
<dbReference type="SUPFAM" id="SSF53850">
    <property type="entry name" value="Periplasmic binding protein-like II"/>
    <property type="match status" value="1"/>
</dbReference>
<dbReference type="InterPro" id="IPR042100">
    <property type="entry name" value="Bug_dom1"/>
</dbReference>
<evidence type="ECO:0000313" key="3">
    <source>
        <dbReference type="EMBL" id="GAK56379.1"/>
    </source>
</evidence>